<feature type="chain" id="PRO_5042159440" description="Saposin B-type domain-containing protein" evidence="2">
    <location>
        <begin position="24"/>
        <end position="123"/>
    </location>
</feature>
<dbReference type="Proteomes" id="UP001201812">
    <property type="component" value="Unassembled WGS sequence"/>
</dbReference>
<evidence type="ECO:0000313" key="4">
    <source>
        <dbReference type="EMBL" id="KAI1705924.1"/>
    </source>
</evidence>
<keyword evidence="1" id="KW-1015">Disulfide bond</keyword>
<dbReference type="AlphaFoldDB" id="A0AAD4QZM5"/>
<evidence type="ECO:0000313" key="5">
    <source>
        <dbReference type="Proteomes" id="UP001201812"/>
    </source>
</evidence>
<evidence type="ECO:0000256" key="2">
    <source>
        <dbReference type="SAM" id="SignalP"/>
    </source>
</evidence>
<sequence>MPFFVVKSSIAIVIFSIISPCSTEFKDFNDLWAYYEQDRNTPACEVCDSLVEVFDKYEKPIHADTPERLTRTLQGECSLIPPPYTATGKFCREIEAKEEVFASEYFDHRKDHSINPCKVVNVC</sequence>
<feature type="domain" description="Saposin B-type" evidence="3">
    <location>
        <begin position="40"/>
        <end position="123"/>
    </location>
</feature>
<reference evidence="4" key="1">
    <citation type="submission" date="2022-01" db="EMBL/GenBank/DDBJ databases">
        <title>Genome Sequence Resource for Two Populations of Ditylenchus destructor, the Migratory Endoparasitic Phytonematode.</title>
        <authorList>
            <person name="Zhang H."/>
            <person name="Lin R."/>
            <person name="Xie B."/>
        </authorList>
    </citation>
    <scope>NUCLEOTIDE SEQUENCE</scope>
    <source>
        <strain evidence="4">BazhouSP</strain>
    </source>
</reference>
<dbReference type="InterPro" id="IPR008139">
    <property type="entry name" value="SaposinB_dom"/>
</dbReference>
<organism evidence="4 5">
    <name type="scientific">Ditylenchus destructor</name>
    <dbReference type="NCBI Taxonomy" id="166010"/>
    <lineage>
        <taxon>Eukaryota</taxon>
        <taxon>Metazoa</taxon>
        <taxon>Ecdysozoa</taxon>
        <taxon>Nematoda</taxon>
        <taxon>Chromadorea</taxon>
        <taxon>Rhabditida</taxon>
        <taxon>Tylenchina</taxon>
        <taxon>Tylenchomorpha</taxon>
        <taxon>Sphaerularioidea</taxon>
        <taxon>Anguinidae</taxon>
        <taxon>Anguininae</taxon>
        <taxon>Ditylenchus</taxon>
    </lineage>
</organism>
<name>A0AAD4QZM5_9BILA</name>
<protein>
    <recommendedName>
        <fullName evidence="3">Saposin B-type domain-containing protein</fullName>
    </recommendedName>
</protein>
<feature type="signal peptide" evidence="2">
    <location>
        <begin position="1"/>
        <end position="23"/>
    </location>
</feature>
<proteinExistence type="predicted"/>
<dbReference type="PROSITE" id="PS50015">
    <property type="entry name" value="SAP_B"/>
    <property type="match status" value="1"/>
</dbReference>
<comment type="caution">
    <text evidence="4">The sequence shown here is derived from an EMBL/GenBank/DDBJ whole genome shotgun (WGS) entry which is preliminary data.</text>
</comment>
<evidence type="ECO:0000259" key="3">
    <source>
        <dbReference type="PROSITE" id="PS50015"/>
    </source>
</evidence>
<keyword evidence="2" id="KW-0732">Signal</keyword>
<dbReference type="EMBL" id="JAKKPZ010000052">
    <property type="protein sequence ID" value="KAI1705924.1"/>
    <property type="molecule type" value="Genomic_DNA"/>
</dbReference>
<evidence type="ECO:0000256" key="1">
    <source>
        <dbReference type="ARBA" id="ARBA00023157"/>
    </source>
</evidence>
<keyword evidence="5" id="KW-1185">Reference proteome</keyword>
<accession>A0AAD4QZM5</accession>
<gene>
    <name evidence="4" type="ORF">DdX_13365</name>
</gene>